<reference evidence="1" key="1">
    <citation type="journal article" date="2014" name="Int. J. Syst. Evol. Microbiol.">
        <title>Complete genome sequence of Corynebacterium casei LMG S-19264T (=DSM 44701T), isolated from a smear-ripened cheese.</title>
        <authorList>
            <consortium name="US DOE Joint Genome Institute (JGI-PGF)"/>
            <person name="Walter F."/>
            <person name="Albersmeier A."/>
            <person name="Kalinowski J."/>
            <person name="Ruckert C."/>
        </authorList>
    </citation>
    <scope>NUCLEOTIDE SEQUENCE</scope>
    <source>
        <strain evidence="1">CGMCC 4.5737</strain>
    </source>
</reference>
<reference evidence="1" key="2">
    <citation type="submission" date="2020-09" db="EMBL/GenBank/DDBJ databases">
        <authorList>
            <person name="Sun Q."/>
            <person name="Zhou Y."/>
        </authorList>
    </citation>
    <scope>NUCLEOTIDE SEQUENCE</scope>
    <source>
        <strain evidence="1">CGMCC 4.5737</strain>
    </source>
</reference>
<dbReference type="Proteomes" id="UP000637578">
    <property type="component" value="Unassembled WGS sequence"/>
</dbReference>
<organism evidence="1 2">
    <name type="scientific">Longimycelium tulufanense</name>
    <dbReference type="NCBI Taxonomy" id="907463"/>
    <lineage>
        <taxon>Bacteria</taxon>
        <taxon>Bacillati</taxon>
        <taxon>Actinomycetota</taxon>
        <taxon>Actinomycetes</taxon>
        <taxon>Pseudonocardiales</taxon>
        <taxon>Pseudonocardiaceae</taxon>
        <taxon>Longimycelium</taxon>
    </lineage>
</organism>
<name>A0A8J3CI96_9PSEU</name>
<dbReference type="EMBL" id="BMMK01000026">
    <property type="protein sequence ID" value="GGM70910.1"/>
    <property type="molecule type" value="Genomic_DNA"/>
</dbReference>
<accession>A0A8J3CI96</accession>
<evidence type="ECO:0000313" key="2">
    <source>
        <dbReference type="Proteomes" id="UP000637578"/>
    </source>
</evidence>
<sequence length="70" mass="7800">MVQLAAERGAHVLATAREDDSLQMLHRWGAVRAIDTRTEPPEASKVDIRWDCTGSIPLADARSPTRCGRW</sequence>
<comment type="caution">
    <text evidence="1">The sequence shown here is derived from an EMBL/GenBank/DDBJ whole genome shotgun (WGS) entry which is preliminary data.</text>
</comment>
<dbReference type="RefSeq" id="WP_189060563.1">
    <property type="nucleotide sequence ID" value="NZ_BMMK01000026.1"/>
</dbReference>
<keyword evidence="2" id="KW-1185">Reference proteome</keyword>
<dbReference type="InterPro" id="IPR036291">
    <property type="entry name" value="NAD(P)-bd_dom_sf"/>
</dbReference>
<dbReference type="Gene3D" id="3.40.50.720">
    <property type="entry name" value="NAD(P)-binding Rossmann-like Domain"/>
    <property type="match status" value="1"/>
</dbReference>
<proteinExistence type="predicted"/>
<protein>
    <submittedName>
        <fullName evidence="1">Uncharacterized protein</fullName>
    </submittedName>
</protein>
<dbReference type="SUPFAM" id="SSF51735">
    <property type="entry name" value="NAD(P)-binding Rossmann-fold domains"/>
    <property type="match status" value="1"/>
</dbReference>
<gene>
    <name evidence="1" type="ORF">GCM10012275_46710</name>
</gene>
<dbReference type="AlphaFoldDB" id="A0A8J3CI96"/>
<evidence type="ECO:0000313" key="1">
    <source>
        <dbReference type="EMBL" id="GGM70910.1"/>
    </source>
</evidence>